<name>A0A2R3QBZ3_9BURK</name>
<dbReference type="Proteomes" id="UP000237925">
    <property type="component" value="Chromosome"/>
</dbReference>
<accession>A0A2R3QBZ3</accession>
<proteinExistence type="predicted"/>
<dbReference type="InterPro" id="IPR013217">
    <property type="entry name" value="Methyltransf_12"/>
</dbReference>
<evidence type="ECO:0000259" key="1">
    <source>
        <dbReference type="Pfam" id="PF08242"/>
    </source>
</evidence>
<dbReference type="GO" id="GO:0032259">
    <property type="term" value="P:methylation"/>
    <property type="evidence" value="ECO:0007669"/>
    <property type="project" value="UniProtKB-KW"/>
</dbReference>
<feature type="domain" description="Methyltransferase type 12" evidence="1">
    <location>
        <begin position="57"/>
        <end position="168"/>
    </location>
</feature>
<evidence type="ECO:0000313" key="2">
    <source>
        <dbReference type="EMBL" id="AVO49306.1"/>
    </source>
</evidence>
<dbReference type="OrthoDB" id="5565939at2"/>
<gene>
    <name evidence="2" type="ORF">C6568_08545</name>
</gene>
<dbReference type="KEGG" id="mela:C6568_08545"/>
<dbReference type="CDD" id="cd02440">
    <property type="entry name" value="AdoMet_MTases"/>
    <property type="match status" value="1"/>
</dbReference>
<keyword evidence="2" id="KW-0489">Methyltransferase</keyword>
<dbReference type="EMBL" id="CP027667">
    <property type="protein sequence ID" value="AVO49306.1"/>
    <property type="molecule type" value="Genomic_DNA"/>
</dbReference>
<dbReference type="Gene3D" id="3.40.50.150">
    <property type="entry name" value="Vaccinia Virus protein VP39"/>
    <property type="match status" value="1"/>
</dbReference>
<dbReference type="AlphaFoldDB" id="A0A2R3QBZ3"/>
<dbReference type="SUPFAM" id="SSF53335">
    <property type="entry name" value="S-adenosyl-L-methionine-dependent methyltransferases"/>
    <property type="match status" value="1"/>
</dbReference>
<dbReference type="Pfam" id="PF08242">
    <property type="entry name" value="Methyltransf_12"/>
    <property type="match status" value="1"/>
</dbReference>
<sequence length="262" mass="28876">MTTPALPPPPDLLDGATQRFRRADRFAYHYARGKLGGDVIFAELLRQGLLPATPRLLDLGCGQGSLFAWLLAAAELHAAGRWPADWPTPPAPVQMRGIELMPRDVWRAAQAFGGAHPQVRVEQGDMNHVDFGQCDVITILDALHYFDHERQREVLMRIRKALAPGGRFITRVGDAASGLPFRLSNWVDHAVTFTRGHRLPRLYCRPLAGWKALLTDVGFDVRSQSMSGRLPFANVLLVCDMRPRPADAPAGHAAPEVSEALA</sequence>
<dbReference type="RefSeq" id="WP_106683739.1">
    <property type="nucleotide sequence ID" value="NZ_CP027667.1"/>
</dbReference>
<organism evidence="2 3">
    <name type="scientific">Melaminivora suipulveris</name>
    <dbReference type="NCBI Taxonomy" id="2109913"/>
    <lineage>
        <taxon>Bacteria</taxon>
        <taxon>Pseudomonadati</taxon>
        <taxon>Pseudomonadota</taxon>
        <taxon>Betaproteobacteria</taxon>
        <taxon>Burkholderiales</taxon>
        <taxon>Comamonadaceae</taxon>
        <taxon>Melaminivora</taxon>
    </lineage>
</organism>
<evidence type="ECO:0000313" key="3">
    <source>
        <dbReference type="Proteomes" id="UP000237925"/>
    </source>
</evidence>
<dbReference type="InterPro" id="IPR029063">
    <property type="entry name" value="SAM-dependent_MTases_sf"/>
</dbReference>
<reference evidence="2 3" key="1">
    <citation type="submission" date="2018-03" db="EMBL/GenBank/DDBJ databases">
        <title>Genome sequencing of Melaminivora sp.</title>
        <authorList>
            <person name="Kim S.-J."/>
            <person name="Heo J."/>
            <person name="Ahn J.-H."/>
            <person name="Kwon S.-W."/>
        </authorList>
    </citation>
    <scope>NUCLEOTIDE SEQUENCE [LARGE SCALE GENOMIC DNA]</scope>
    <source>
        <strain evidence="2 3">SC2-9</strain>
    </source>
</reference>
<protein>
    <submittedName>
        <fullName evidence="2">Methyltransferase type 11</fullName>
    </submittedName>
</protein>
<keyword evidence="3" id="KW-1185">Reference proteome</keyword>
<dbReference type="GO" id="GO:0008168">
    <property type="term" value="F:methyltransferase activity"/>
    <property type="evidence" value="ECO:0007669"/>
    <property type="project" value="UniProtKB-KW"/>
</dbReference>
<keyword evidence="2" id="KW-0808">Transferase</keyword>